<dbReference type="Pfam" id="PF02518">
    <property type="entry name" value="HATPase_c"/>
    <property type="match status" value="1"/>
</dbReference>
<dbReference type="InterPro" id="IPR032710">
    <property type="entry name" value="NTF2-like_dom_sf"/>
</dbReference>
<dbReference type="Proteomes" id="UP001589797">
    <property type="component" value="Unassembled WGS sequence"/>
</dbReference>
<organism evidence="5 6">
    <name type="scientific">Fontibacter flavus</name>
    <dbReference type="NCBI Taxonomy" id="654838"/>
    <lineage>
        <taxon>Bacteria</taxon>
        <taxon>Pseudomonadati</taxon>
        <taxon>Bacteroidota</taxon>
        <taxon>Cytophagia</taxon>
        <taxon>Cytophagales</taxon>
        <taxon>Cyclobacteriaceae</taxon>
        <taxon>Fontibacter</taxon>
    </lineage>
</organism>
<dbReference type="CDD" id="cd00075">
    <property type="entry name" value="HATPase"/>
    <property type="match status" value="1"/>
</dbReference>
<keyword evidence="3" id="KW-0597">Phosphoprotein</keyword>
<dbReference type="SUPFAM" id="SSF54427">
    <property type="entry name" value="NTF2-like"/>
    <property type="match status" value="1"/>
</dbReference>
<name>A0ABV6FWF5_9BACT</name>
<dbReference type="Pfam" id="PF13474">
    <property type="entry name" value="SnoaL_3"/>
    <property type="match status" value="1"/>
</dbReference>
<keyword evidence="6" id="KW-1185">Reference proteome</keyword>
<comment type="catalytic activity">
    <reaction evidence="1">
        <text>ATP + protein L-histidine = ADP + protein N-phospho-L-histidine.</text>
        <dbReference type="EC" id="2.7.13.3"/>
    </reaction>
</comment>
<dbReference type="InterPro" id="IPR003594">
    <property type="entry name" value="HATPase_dom"/>
</dbReference>
<evidence type="ECO:0000256" key="3">
    <source>
        <dbReference type="ARBA" id="ARBA00022553"/>
    </source>
</evidence>
<keyword evidence="5" id="KW-0547">Nucleotide-binding</keyword>
<dbReference type="InterPro" id="IPR004358">
    <property type="entry name" value="Sig_transdc_His_kin-like_C"/>
</dbReference>
<dbReference type="PROSITE" id="PS50109">
    <property type="entry name" value="HIS_KIN"/>
    <property type="match status" value="1"/>
</dbReference>
<dbReference type="PANTHER" id="PTHR43065">
    <property type="entry name" value="SENSOR HISTIDINE KINASE"/>
    <property type="match status" value="1"/>
</dbReference>
<dbReference type="SMART" id="SM00388">
    <property type="entry name" value="HisKA"/>
    <property type="match status" value="1"/>
</dbReference>
<protein>
    <recommendedName>
        <fullName evidence="2">histidine kinase</fullName>
        <ecNumber evidence="2">2.7.13.3</ecNumber>
    </recommendedName>
</protein>
<dbReference type="RefSeq" id="WP_382388736.1">
    <property type="nucleotide sequence ID" value="NZ_JBHLWI010000046.1"/>
</dbReference>
<dbReference type="SUPFAM" id="SSF55874">
    <property type="entry name" value="ATPase domain of HSP90 chaperone/DNA topoisomerase II/histidine kinase"/>
    <property type="match status" value="1"/>
</dbReference>
<evidence type="ECO:0000259" key="4">
    <source>
        <dbReference type="PROSITE" id="PS50109"/>
    </source>
</evidence>
<dbReference type="InterPro" id="IPR005467">
    <property type="entry name" value="His_kinase_dom"/>
</dbReference>
<dbReference type="Gene3D" id="3.10.450.50">
    <property type="match status" value="1"/>
</dbReference>
<comment type="caution">
    <text evidence="5">The sequence shown here is derived from an EMBL/GenBank/DDBJ whole genome shotgun (WGS) entry which is preliminary data.</text>
</comment>
<reference evidence="5 6" key="1">
    <citation type="submission" date="2024-09" db="EMBL/GenBank/DDBJ databases">
        <authorList>
            <person name="Sun Q."/>
            <person name="Mori K."/>
        </authorList>
    </citation>
    <scope>NUCLEOTIDE SEQUENCE [LARGE SCALE GENOMIC DNA]</scope>
    <source>
        <strain evidence="5 6">CCM 7650</strain>
    </source>
</reference>
<dbReference type="PANTHER" id="PTHR43065:SF42">
    <property type="entry name" value="TWO-COMPONENT SENSOR PPRA"/>
    <property type="match status" value="1"/>
</dbReference>
<dbReference type="GO" id="GO:0005524">
    <property type="term" value="F:ATP binding"/>
    <property type="evidence" value="ECO:0007669"/>
    <property type="project" value="UniProtKB-KW"/>
</dbReference>
<proteinExistence type="predicted"/>
<sequence length="831" mass="94416">MKTINKLRETDAVIIYRKYWESYSKGDLEKFASTLDENFEMIGTSESEQCHGKVAGIEFLKGQIDEIVGKVDMRNRQIQTICLDPLVLINEACDLYVLAGSDFSGKRKDWNFYSKIRISTLLRETISGWKVVHQHGSVPDLRVGEGETLGIEKISKENLELRDAVKRRTAELEHKNRELALEATLEKVRTVAMGMKKPEDMLDVCRKIAGQLQDFGISNIRNVQTVIIDEKTGKYLCYQYFPAYDQCTVEDTDYHKSPVEHEMVKQMLASRDGHFIGNLIGEELESFCTHRKEVNQFSDPLLDKALEVGFCFLSIGEGGLGLSLYKRLKPEVLSFFKRFHQVFSLAFQKFQDIQKAELQALEAKKQASLDRVRSEISSMRHADDLHRITPLIFNELNSLGIPFIRCGIFIVQEKEQKVEIYLSTPEGKSLAVMKLPFDANQMTAQSIEAWRKGEIFIQYWNQRDFVKWGKSLQKQGYIKDLKTYQGTKKAPESLNLHFVPFTQGLLYVGSAGNLTEEQIGLIKALTKSFDIAFARYEDFVKLEQAKIEVEKAMTELKSTQSQLIQREKLASLGQLTAGIAHEIKNPLNFVNNFSEVSIEMIDESLKEIEKPKERDETLIREALKEIKSNLVKVLEHGTRANNIVSSMLQHSRGGSGKMELTGLNALVREYVDLSYHGMRAGKNPIKVELLFDLDDRIGEIELIGEDFSRAVINLCNNAFDAMREKVLKTQDTKHKKQDEDADIVQYNPKLQVSTILEKDQVRIYFKDNGTGIPEEIKDKVLQPFFTTKKGTEGTGLGLSITNDIVKAHGGELTIDNKADEGATFIISLPKS</sequence>
<evidence type="ECO:0000256" key="2">
    <source>
        <dbReference type="ARBA" id="ARBA00012438"/>
    </source>
</evidence>
<gene>
    <name evidence="5" type="ORF">ACFFIP_16125</name>
</gene>
<dbReference type="EC" id="2.7.13.3" evidence="2"/>
<dbReference type="InterPro" id="IPR037401">
    <property type="entry name" value="SnoaL-like"/>
</dbReference>
<dbReference type="Pfam" id="PF00512">
    <property type="entry name" value="HisKA"/>
    <property type="match status" value="1"/>
</dbReference>
<dbReference type="SMART" id="SM00387">
    <property type="entry name" value="HATPase_c"/>
    <property type="match status" value="1"/>
</dbReference>
<keyword evidence="5" id="KW-0067">ATP-binding</keyword>
<evidence type="ECO:0000313" key="6">
    <source>
        <dbReference type="Proteomes" id="UP001589797"/>
    </source>
</evidence>
<dbReference type="PRINTS" id="PR00344">
    <property type="entry name" value="BCTRLSENSOR"/>
</dbReference>
<dbReference type="InterPro" id="IPR036097">
    <property type="entry name" value="HisK_dim/P_sf"/>
</dbReference>
<dbReference type="Gene3D" id="3.30.565.10">
    <property type="entry name" value="Histidine kinase-like ATPase, C-terminal domain"/>
    <property type="match status" value="1"/>
</dbReference>
<evidence type="ECO:0000256" key="1">
    <source>
        <dbReference type="ARBA" id="ARBA00000085"/>
    </source>
</evidence>
<dbReference type="InterPro" id="IPR036890">
    <property type="entry name" value="HATPase_C_sf"/>
</dbReference>
<dbReference type="CDD" id="cd00082">
    <property type="entry name" value="HisKA"/>
    <property type="match status" value="1"/>
</dbReference>
<dbReference type="InterPro" id="IPR003661">
    <property type="entry name" value="HisK_dim/P_dom"/>
</dbReference>
<dbReference type="EMBL" id="JBHLWI010000046">
    <property type="protein sequence ID" value="MFC0264221.1"/>
    <property type="molecule type" value="Genomic_DNA"/>
</dbReference>
<dbReference type="SUPFAM" id="SSF47384">
    <property type="entry name" value="Homodimeric domain of signal transducing histidine kinase"/>
    <property type="match status" value="1"/>
</dbReference>
<feature type="domain" description="Histidine kinase" evidence="4">
    <location>
        <begin position="578"/>
        <end position="831"/>
    </location>
</feature>
<dbReference type="Gene3D" id="1.10.287.130">
    <property type="match status" value="1"/>
</dbReference>
<evidence type="ECO:0000313" key="5">
    <source>
        <dbReference type="EMBL" id="MFC0264221.1"/>
    </source>
</evidence>
<accession>A0ABV6FWF5</accession>